<name>A0A5M7AWT2_9FLAO</name>
<evidence type="ECO:0000313" key="5">
    <source>
        <dbReference type="Proteomes" id="UP000322315"/>
    </source>
</evidence>
<dbReference type="PANTHER" id="PTHR30386:SF28">
    <property type="entry name" value="EXPORTED PROTEIN"/>
    <property type="match status" value="1"/>
</dbReference>
<evidence type="ECO:0000313" key="3">
    <source>
        <dbReference type="EMBL" id="TSJ71231.1"/>
    </source>
</evidence>
<keyword evidence="1" id="KW-1133">Transmembrane helix</keyword>
<reference evidence="2" key="3">
    <citation type="submission" date="2019-09" db="EMBL/GenBank/DDBJ databases">
        <authorList>
            <person name="Zhang D.-C."/>
        </authorList>
    </citation>
    <scope>NUCLEOTIDE SEQUENCE</scope>
    <source>
        <strain evidence="2">RU-4-M-4</strain>
    </source>
</reference>
<keyword evidence="1" id="KW-0812">Transmembrane</keyword>
<dbReference type="OrthoDB" id="1957187at2"/>
<dbReference type="AlphaFoldDB" id="A0A5M7AWT2"/>
<evidence type="ECO:0000313" key="4">
    <source>
        <dbReference type="Proteomes" id="UP000315145"/>
    </source>
</evidence>
<organism evidence="2 5">
    <name type="scientific">Algibacter amylolyticus</name>
    <dbReference type="NCBI Taxonomy" id="1608400"/>
    <lineage>
        <taxon>Bacteria</taxon>
        <taxon>Pseudomonadati</taxon>
        <taxon>Bacteroidota</taxon>
        <taxon>Flavobacteriia</taxon>
        <taxon>Flavobacteriales</taxon>
        <taxon>Flavobacteriaceae</taxon>
        <taxon>Algibacter</taxon>
    </lineage>
</organism>
<dbReference type="EMBL" id="VMBF01000014">
    <property type="protein sequence ID" value="TSJ71231.1"/>
    <property type="molecule type" value="Genomic_DNA"/>
</dbReference>
<comment type="caution">
    <text evidence="2">The sequence shown here is derived from an EMBL/GenBank/DDBJ whole genome shotgun (WGS) entry which is preliminary data.</text>
</comment>
<keyword evidence="4" id="KW-1185">Reference proteome</keyword>
<dbReference type="EMBL" id="VWRS01000014">
    <property type="protein sequence ID" value="KAA5820558.1"/>
    <property type="molecule type" value="Genomic_DNA"/>
</dbReference>
<reference evidence="3 4" key="2">
    <citation type="submission" date="2019-07" db="EMBL/GenBank/DDBJ databases">
        <title>Algibacter marinivivus sp. nov., isolated from the surface of a marine red alga.</title>
        <authorList>
            <person name="Zhong X."/>
            <person name="Xu W."/>
            <person name="Zhang Y."/>
            <person name="Zhang Q."/>
            <person name="Du Z."/>
        </authorList>
    </citation>
    <scope>NUCLEOTIDE SEQUENCE [LARGE SCALE GENOMIC DNA]</scope>
    <source>
        <strain evidence="3 4">RU-4-M-4</strain>
    </source>
</reference>
<dbReference type="Proteomes" id="UP000322315">
    <property type="component" value="Unassembled WGS sequence"/>
</dbReference>
<sequence length="419" mass="48599">MSKYSLDNKRLYETREINFIKIFFRILLVFIGIVVVGLFVIPVNDVVTYNYGEIISKNPEINFKAPFEIIPRKTFVSKGDRVTKGDTLMEIDNASGEFVTIFQQNKSIDIDKLNIEEKVAFFKKQIELDSIQYINNRKKITNELRSLGQQAYLLNEQIKIKRNKLSSDSIMYKKEVISLIELRQANDDYLTSRSQYLQLGNLRSQLKGQFSSLENEYLQSKNTLEIQISDLIASQNRLDQQKENVNSKLETREKSIDIVQAADNRQFLISNLDGVIVNVFTQNQNLSFINKGESLISITPDSESFYARARVKEQDLKYLKEGQTTHLKLDAYYYYQYGPIKGALSFIPNRKEVDNNFYVLIDLPETQKLNLRSGYSFKGDVILEKMKLGKYILKKVFEQYDTKMSVQEVPEKQTGDISI</sequence>
<gene>
    <name evidence="2" type="ORF">F2B50_17365</name>
    <name evidence="3" type="ORF">FPF71_17365</name>
</gene>
<dbReference type="PRINTS" id="PR01490">
    <property type="entry name" value="RTXTOXIND"/>
</dbReference>
<dbReference type="Proteomes" id="UP000315145">
    <property type="component" value="Unassembled WGS sequence"/>
</dbReference>
<dbReference type="PANTHER" id="PTHR30386">
    <property type="entry name" value="MEMBRANE FUSION SUBUNIT OF EMRAB-TOLC MULTIDRUG EFFLUX PUMP"/>
    <property type="match status" value="1"/>
</dbReference>
<proteinExistence type="predicted"/>
<dbReference type="InterPro" id="IPR050739">
    <property type="entry name" value="MFP"/>
</dbReference>
<keyword evidence="1" id="KW-0472">Membrane</keyword>
<feature type="transmembrane region" description="Helical" evidence="1">
    <location>
        <begin position="22"/>
        <end position="41"/>
    </location>
</feature>
<accession>A0A5M7AWT2</accession>
<dbReference type="Gene3D" id="2.40.30.170">
    <property type="match status" value="1"/>
</dbReference>
<evidence type="ECO:0000256" key="1">
    <source>
        <dbReference type="SAM" id="Phobius"/>
    </source>
</evidence>
<reference evidence="2 5" key="1">
    <citation type="journal article" date="2015" name="Int. J. Syst. Evol. Microbiol.">
        <title>Algibacter amylolyticus sp. nov., isolated from intertidal sediment.</title>
        <authorList>
            <person name="Zhang D.C."/>
            <person name="Wu J."/>
            <person name="Neuner K."/>
            <person name="Yao J."/>
            <person name="Margesin R."/>
        </authorList>
    </citation>
    <scope>NUCLEOTIDE SEQUENCE [LARGE SCALE GENOMIC DNA]</scope>
    <source>
        <strain evidence="2 5">RU-4-M-4</strain>
    </source>
</reference>
<evidence type="ECO:0000313" key="2">
    <source>
        <dbReference type="EMBL" id="KAA5820558.1"/>
    </source>
</evidence>
<protein>
    <submittedName>
        <fullName evidence="2">HlyD family efflux transporter periplasmic adaptor subunit</fullName>
    </submittedName>
</protein>
<dbReference type="RefSeq" id="WP_144118202.1">
    <property type="nucleotide sequence ID" value="NZ_JACHGE010000013.1"/>
</dbReference>